<dbReference type="Proteomes" id="UP000064967">
    <property type="component" value="Chromosome"/>
</dbReference>
<dbReference type="AlphaFoldDB" id="A0A0K1PNR1"/>
<proteinExistence type="predicted"/>
<dbReference type="KEGG" id="llu:AKJ09_01705"/>
<organism evidence="2 3">
    <name type="scientific">Labilithrix luteola</name>
    <dbReference type="NCBI Taxonomy" id="1391654"/>
    <lineage>
        <taxon>Bacteria</taxon>
        <taxon>Pseudomonadati</taxon>
        <taxon>Myxococcota</taxon>
        <taxon>Polyangia</taxon>
        <taxon>Polyangiales</taxon>
        <taxon>Labilitrichaceae</taxon>
        <taxon>Labilithrix</taxon>
    </lineage>
</organism>
<dbReference type="EMBL" id="CP012333">
    <property type="protein sequence ID" value="AKU95041.1"/>
    <property type="molecule type" value="Genomic_DNA"/>
</dbReference>
<evidence type="ECO:0000259" key="1">
    <source>
        <dbReference type="Pfam" id="PF13372"/>
    </source>
</evidence>
<name>A0A0K1PNR1_9BACT</name>
<evidence type="ECO:0000313" key="3">
    <source>
        <dbReference type="Proteomes" id="UP000064967"/>
    </source>
</evidence>
<protein>
    <recommendedName>
        <fullName evidence="1">Alginate export domain-containing protein</fullName>
    </recommendedName>
</protein>
<dbReference type="InterPro" id="IPR025388">
    <property type="entry name" value="Alginate_export_dom"/>
</dbReference>
<reference evidence="2 3" key="1">
    <citation type="submission" date="2015-08" db="EMBL/GenBank/DDBJ databases">
        <authorList>
            <person name="Babu N.S."/>
            <person name="Beckwith C.J."/>
            <person name="Beseler K.G."/>
            <person name="Brison A."/>
            <person name="Carone J.V."/>
            <person name="Caskin T.P."/>
            <person name="Diamond M."/>
            <person name="Durham M.E."/>
            <person name="Foxe J.M."/>
            <person name="Go M."/>
            <person name="Henderson B.A."/>
            <person name="Jones I.B."/>
            <person name="McGettigan J.A."/>
            <person name="Micheletti S.J."/>
            <person name="Nasrallah M.E."/>
            <person name="Ortiz D."/>
            <person name="Piller C.R."/>
            <person name="Privatt S.R."/>
            <person name="Schneider S.L."/>
            <person name="Sharp S."/>
            <person name="Smith T.C."/>
            <person name="Stanton J.D."/>
            <person name="Ullery H.E."/>
            <person name="Wilson R.J."/>
            <person name="Serrano M.G."/>
            <person name="Buck G."/>
            <person name="Lee V."/>
            <person name="Wang Y."/>
            <person name="Carvalho R."/>
            <person name="Voegtly L."/>
            <person name="Shi R."/>
            <person name="Duckworth R."/>
            <person name="Johnson A."/>
            <person name="Loviza R."/>
            <person name="Walstead R."/>
            <person name="Shah Z."/>
            <person name="Kiflezghi M."/>
            <person name="Wade K."/>
            <person name="Ball S.L."/>
            <person name="Bradley K.W."/>
            <person name="Asai D.J."/>
            <person name="Bowman C.A."/>
            <person name="Russell D.A."/>
            <person name="Pope W.H."/>
            <person name="Jacobs-Sera D."/>
            <person name="Hendrix R.W."/>
            <person name="Hatfull G.F."/>
        </authorList>
    </citation>
    <scope>NUCLEOTIDE SEQUENCE [LARGE SCALE GENOMIC DNA]</scope>
    <source>
        <strain evidence="2 3">DSM 27648</strain>
    </source>
</reference>
<sequence>MSLRDGMNVRQTFDLVRLTSSGRSWSNETFLGAVPALERGAFDDGLGLENRFWGSYWTFDVLARRRLSVEAFYLGRTRPLVVYADVSGREVRHMFGTRIDGALDSGLEYALHALLQTGSAASASIRAWGFAGAALQRLPGILSRGWIGVRADALSGDAHPGDGRVGTFHPFFPAPQFFGAVGAIYPSNLYAVHPLFQLRAERVTMEAGCTFFWRQSTEDAVYTMPGRVLASPTASDARFTAAQASVTLGHIVSRHFSVNAGWSHVVAGPSIRAATGRDVDWFGTWTTFTY</sequence>
<keyword evidence="3" id="KW-1185">Reference proteome</keyword>
<dbReference type="STRING" id="1391654.AKJ09_01705"/>
<feature type="domain" description="Alginate export" evidence="1">
    <location>
        <begin position="2"/>
        <end position="279"/>
    </location>
</feature>
<evidence type="ECO:0000313" key="2">
    <source>
        <dbReference type="EMBL" id="AKU95041.1"/>
    </source>
</evidence>
<dbReference type="Pfam" id="PF13372">
    <property type="entry name" value="Alginate_exp"/>
    <property type="match status" value="1"/>
</dbReference>
<accession>A0A0K1PNR1</accession>
<gene>
    <name evidence="2" type="ORF">AKJ09_01705</name>
</gene>